<sequence length="216" mass="24406">MRSNLSRRIRKGRSYTNQTLSLIEKNLKSNCEKKMSSRMRSSSYLKPPLPKSPIRLRSRQVLLSNSSSSSTLKTPPGVTKPGRRLSHGDAEAKLPIESEDVKTRAEASNLQNLAADSAPLVFERGRFYEEYSARRNERLKRKNKGEESVVKGVEPTTTKRRGTTKNTTKPRYSLRSMSMTKENKKPPLPLPIDVVVTSSKKKSVTTTTITMRGRRI</sequence>
<feature type="region of interest" description="Disordered" evidence="1">
    <location>
        <begin position="33"/>
        <end position="52"/>
    </location>
</feature>
<gene>
    <name evidence="2" type="ORF">BRARA_J01653</name>
</gene>
<evidence type="ECO:0000313" key="3">
    <source>
        <dbReference type="Proteomes" id="UP000264353"/>
    </source>
</evidence>
<evidence type="ECO:0000313" key="2">
    <source>
        <dbReference type="EMBL" id="RID41718.1"/>
    </source>
</evidence>
<feature type="region of interest" description="Disordered" evidence="1">
    <location>
        <begin position="62"/>
        <end position="92"/>
    </location>
</feature>
<evidence type="ECO:0000256" key="1">
    <source>
        <dbReference type="SAM" id="MobiDB-lite"/>
    </source>
</evidence>
<dbReference type="Proteomes" id="UP000264353">
    <property type="component" value="Chromosome A10"/>
</dbReference>
<reference evidence="2 3" key="1">
    <citation type="submission" date="2018-06" db="EMBL/GenBank/DDBJ databases">
        <title>WGS assembly of Brassica rapa FPsc.</title>
        <authorList>
            <person name="Bowman J."/>
            <person name="Kohchi T."/>
            <person name="Yamato K."/>
            <person name="Jenkins J."/>
            <person name="Shu S."/>
            <person name="Ishizaki K."/>
            <person name="Yamaoka S."/>
            <person name="Nishihama R."/>
            <person name="Nakamura Y."/>
            <person name="Berger F."/>
            <person name="Adam C."/>
            <person name="Aki S."/>
            <person name="Althoff F."/>
            <person name="Araki T."/>
            <person name="Arteaga-Vazquez M."/>
            <person name="Balasubrmanian S."/>
            <person name="Bauer D."/>
            <person name="Boehm C."/>
            <person name="Briginshaw L."/>
            <person name="Caballero-Perez J."/>
            <person name="Catarino B."/>
            <person name="Chen F."/>
            <person name="Chiyoda S."/>
            <person name="Chovatia M."/>
            <person name="Davies K."/>
            <person name="Delmans M."/>
            <person name="Demura T."/>
            <person name="Dierschke T."/>
            <person name="Dolan L."/>
            <person name="Dorantes-Acosta A."/>
            <person name="Eklund D."/>
            <person name="Florent S."/>
            <person name="Flores-Sandoval E."/>
            <person name="Fujiyama A."/>
            <person name="Fukuzawa H."/>
            <person name="Galik B."/>
            <person name="Grimanelli D."/>
            <person name="Grimwood J."/>
            <person name="Grossniklaus U."/>
            <person name="Hamada T."/>
            <person name="Haseloff J."/>
            <person name="Hetherington A."/>
            <person name="Higo A."/>
            <person name="Hirakawa Y."/>
            <person name="Hundley H."/>
            <person name="Ikeda Y."/>
            <person name="Inoue K."/>
            <person name="Inoue S."/>
            <person name="Ishida S."/>
            <person name="Jia Q."/>
            <person name="Kakita M."/>
            <person name="Kanazawa T."/>
            <person name="Kawai Y."/>
            <person name="Kawashima T."/>
            <person name="Kennedy M."/>
            <person name="Kinose K."/>
            <person name="Kinoshita T."/>
            <person name="Kohara Y."/>
            <person name="Koide E."/>
            <person name="Komatsu K."/>
            <person name="Kopischke S."/>
            <person name="Kubo M."/>
            <person name="Kyozuka J."/>
            <person name="Lagercrantz U."/>
            <person name="Lin S."/>
            <person name="Lindquist E."/>
            <person name="Lipzen A."/>
            <person name="Lu C."/>
            <person name="Luna E."/>
            <person name="Martienssen R."/>
            <person name="Minamino N."/>
            <person name="Mizutani M."/>
            <person name="Mizutani M."/>
            <person name="Mochizuki N."/>
            <person name="Monte I."/>
            <person name="Mosher R."/>
            <person name="Nagasaki H."/>
            <person name="Nakagami H."/>
            <person name="Naramoto S."/>
            <person name="Nishitani K."/>
            <person name="Ohtani M."/>
            <person name="Okamoto T."/>
            <person name="Okumura M."/>
            <person name="Phillips J."/>
            <person name="Pollak B."/>
            <person name="Reinders A."/>
            <person name="Roevekamp M."/>
            <person name="Sano R."/>
            <person name="Sawa S."/>
            <person name="Schmid M."/>
            <person name="Shirakawa M."/>
            <person name="Solano R."/>
            <person name="Spunde A."/>
            <person name="Suetsugu N."/>
            <person name="Sugano S."/>
            <person name="Sugiyama A."/>
            <person name="Sun R."/>
            <person name="Suzuki Y."/>
            <person name="Takenaka M."/>
            <person name="Takezawa D."/>
            <person name="Tomogane H."/>
            <person name="Tsuzuki M."/>
            <person name="Ueda T."/>
            <person name="Umeda M."/>
            <person name="Ward J."/>
            <person name="Watanabe Y."/>
            <person name="Yazaki K."/>
            <person name="Yokoyama R."/>
            <person name="Yoshitake Y."/>
            <person name="Yotsui I."/>
            <person name="Zachgo S."/>
            <person name="Schmutz J."/>
        </authorList>
    </citation>
    <scope>NUCLEOTIDE SEQUENCE [LARGE SCALE GENOMIC DNA]</scope>
    <source>
        <strain evidence="3">cv. B-3</strain>
    </source>
</reference>
<organism evidence="2 3">
    <name type="scientific">Brassica campestris</name>
    <name type="common">Field mustard</name>
    <dbReference type="NCBI Taxonomy" id="3711"/>
    <lineage>
        <taxon>Eukaryota</taxon>
        <taxon>Viridiplantae</taxon>
        <taxon>Streptophyta</taxon>
        <taxon>Embryophyta</taxon>
        <taxon>Tracheophyta</taxon>
        <taxon>Spermatophyta</taxon>
        <taxon>Magnoliopsida</taxon>
        <taxon>eudicotyledons</taxon>
        <taxon>Gunneridae</taxon>
        <taxon>Pentapetalae</taxon>
        <taxon>rosids</taxon>
        <taxon>malvids</taxon>
        <taxon>Brassicales</taxon>
        <taxon>Brassicaceae</taxon>
        <taxon>Brassiceae</taxon>
        <taxon>Brassica</taxon>
    </lineage>
</organism>
<accession>A0A397XMN4</accession>
<proteinExistence type="predicted"/>
<name>A0A397XMN4_BRACM</name>
<feature type="region of interest" description="Disordered" evidence="1">
    <location>
        <begin position="139"/>
        <end position="171"/>
    </location>
</feature>
<dbReference type="AlphaFoldDB" id="A0A397XMN4"/>
<dbReference type="PANTHER" id="PTHR37259:SF3">
    <property type="entry name" value="TPX2 C-TERMINAL DOMAIN-CONTAINING PROTEIN"/>
    <property type="match status" value="1"/>
</dbReference>
<dbReference type="PANTHER" id="PTHR37259">
    <property type="entry name" value="OS07G0474300 PROTEIN"/>
    <property type="match status" value="1"/>
</dbReference>
<dbReference type="EMBL" id="CM010637">
    <property type="protein sequence ID" value="RID41718.1"/>
    <property type="molecule type" value="Genomic_DNA"/>
</dbReference>
<feature type="compositionally biased region" description="Low complexity" evidence="1">
    <location>
        <begin position="38"/>
        <end position="52"/>
    </location>
</feature>
<protein>
    <submittedName>
        <fullName evidence="2">Uncharacterized protein</fullName>
    </submittedName>
</protein>